<dbReference type="RefSeq" id="WP_408270812.1">
    <property type="nucleotide sequence ID" value="NZ_JAQQFH010000003.1"/>
</dbReference>
<evidence type="ECO:0000313" key="1">
    <source>
        <dbReference type="EMBL" id="MFL9882605.1"/>
    </source>
</evidence>
<evidence type="ECO:0008006" key="3">
    <source>
        <dbReference type="Google" id="ProtNLM"/>
    </source>
</evidence>
<name>A0ABW8ZJ32_9BURK</name>
<accession>A0ABW8ZJ32</accession>
<organism evidence="1 2">
    <name type="scientific">Paraburkholderia agricolaris</name>
    <dbReference type="NCBI Taxonomy" id="2152888"/>
    <lineage>
        <taxon>Bacteria</taxon>
        <taxon>Pseudomonadati</taxon>
        <taxon>Pseudomonadota</taxon>
        <taxon>Betaproteobacteria</taxon>
        <taxon>Burkholderiales</taxon>
        <taxon>Burkholderiaceae</taxon>
        <taxon>Paraburkholderia</taxon>
    </lineage>
</organism>
<protein>
    <recommendedName>
        <fullName evidence="3">Sugar lactone lactonase YvrE</fullName>
    </recommendedName>
</protein>
<evidence type="ECO:0000313" key="2">
    <source>
        <dbReference type="Proteomes" id="UP001629249"/>
    </source>
</evidence>
<dbReference type="InterPro" id="IPR011042">
    <property type="entry name" value="6-blade_b-propeller_TolB-like"/>
</dbReference>
<dbReference type="Proteomes" id="UP001629249">
    <property type="component" value="Unassembled WGS sequence"/>
</dbReference>
<reference evidence="1 2" key="1">
    <citation type="journal article" date="2024" name="Chem. Sci.">
        <title>Discovery of megapolipeptins by genome mining of a Burkholderiales bacteria collection.</title>
        <authorList>
            <person name="Paulo B.S."/>
            <person name="Recchia M.J.J."/>
            <person name="Lee S."/>
            <person name="Fergusson C.H."/>
            <person name="Romanowski S.B."/>
            <person name="Hernandez A."/>
            <person name="Krull N."/>
            <person name="Liu D.Y."/>
            <person name="Cavanagh H."/>
            <person name="Bos A."/>
            <person name="Gray C.A."/>
            <person name="Murphy B.T."/>
            <person name="Linington R.G."/>
            <person name="Eustaquio A.S."/>
        </authorList>
    </citation>
    <scope>NUCLEOTIDE SEQUENCE [LARGE SCALE GENOMIC DNA]</scope>
    <source>
        <strain evidence="1 2">RL16-012-BIC-B</strain>
    </source>
</reference>
<dbReference type="Gene3D" id="2.120.10.30">
    <property type="entry name" value="TolB, C-terminal domain"/>
    <property type="match status" value="1"/>
</dbReference>
<comment type="caution">
    <text evidence="1">The sequence shown here is derived from an EMBL/GenBank/DDBJ whole genome shotgun (WGS) entry which is preliminary data.</text>
</comment>
<proteinExistence type="predicted"/>
<dbReference type="SUPFAM" id="SSF63829">
    <property type="entry name" value="Calcium-dependent phosphotriesterase"/>
    <property type="match status" value="1"/>
</dbReference>
<keyword evidence="2" id="KW-1185">Reference proteome</keyword>
<sequence>MRLSSRFASRFSSCFSTRFSPLLRTTRFALVSCGLIASLAGCGGDDVAAVPQRIAVSAAPNGIAVRAADGAVFITDDQTNGVLSAPDGHTFSHYATVPVVAGQANSLSQLSFADAGTLMIERFGFGTASAVFSITGADTIAPLSGPNPARRRLGLISIGSNRLLSTWFIKNGSAPPQGGLSLITYDPNAHTAVERDLLTGLGKPVGVAVSGDTVYVSDQANNNIVKSSLSALLAGSQAVAPGATLVQINSPDLMAVDASGTLYTKCNTSGLCRIAPDGTTSLLANDFQDARGVAVDAPRHLLYAVDRAGSTGGTSYVRTFPLN</sequence>
<gene>
    <name evidence="1" type="ORF">PQR66_06180</name>
</gene>
<dbReference type="EMBL" id="JAQQFN010000003">
    <property type="protein sequence ID" value="MFL9882605.1"/>
    <property type="molecule type" value="Genomic_DNA"/>
</dbReference>